<dbReference type="Pfam" id="PF25336">
    <property type="entry name" value="C2_SYDE"/>
    <property type="match status" value="1"/>
</dbReference>
<evidence type="ECO:0000313" key="6">
    <source>
        <dbReference type="EMBL" id="CAG7724372.1"/>
    </source>
</evidence>
<evidence type="ECO:0000313" key="7">
    <source>
        <dbReference type="Proteomes" id="UP000708208"/>
    </source>
</evidence>
<feature type="compositionally biased region" description="Basic and acidic residues" evidence="3">
    <location>
        <begin position="1128"/>
        <end position="1137"/>
    </location>
</feature>
<dbReference type="PANTHER" id="PTHR46150:SF3">
    <property type="entry name" value="RHO GTPASE-ACTIVATING PROTEIN 100F"/>
    <property type="match status" value="1"/>
</dbReference>
<feature type="compositionally biased region" description="Polar residues" evidence="3">
    <location>
        <begin position="1028"/>
        <end position="1055"/>
    </location>
</feature>
<dbReference type="InterPro" id="IPR057459">
    <property type="entry name" value="SYDE1/2_C2"/>
</dbReference>
<dbReference type="SMART" id="SM00324">
    <property type="entry name" value="RhoGAP"/>
    <property type="match status" value="1"/>
</dbReference>
<dbReference type="EMBL" id="CAJVCH010109111">
    <property type="protein sequence ID" value="CAG7724372.1"/>
    <property type="molecule type" value="Genomic_DNA"/>
</dbReference>
<dbReference type="CDD" id="cd00030">
    <property type="entry name" value="C2"/>
    <property type="match status" value="1"/>
</dbReference>
<dbReference type="PANTHER" id="PTHR46150">
    <property type="entry name" value="RHO GTPASE-ACTIVATING PROTEIN 100F"/>
    <property type="match status" value="1"/>
</dbReference>
<dbReference type="Pfam" id="PF00620">
    <property type="entry name" value="RhoGAP"/>
    <property type="match status" value="1"/>
</dbReference>
<dbReference type="SMART" id="SM00239">
    <property type="entry name" value="C2"/>
    <property type="match status" value="1"/>
</dbReference>
<dbReference type="GO" id="GO:0030030">
    <property type="term" value="P:cell projection organization"/>
    <property type="evidence" value="ECO:0007669"/>
    <property type="project" value="TreeGrafter"/>
</dbReference>
<feature type="compositionally biased region" description="Low complexity" evidence="3">
    <location>
        <begin position="1147"/>
        <end position="1206"/>
    </location>
</feature>
<sequence length="1272" mass="137310">RVPSSPGVFTSAEYRAWLTRAPSTSAIYERLKTNRDLELIQTQRAAKFTFSAENLSLLDRARNRTERYAKILNESTTPYGRDNQSNLALWEARLKTQEQPYYSYRSHLMSTGLTGGDSTLARALAGRSPSTAASTLASLGIGQSPSRDVGKDQQPSTPSDTLRRLGITPSRSRDIISSFTASTQGVVTSTSTGITIDPTGGGRTTPTSALLHRMAADKETDAILRKEILSRSILSRDLLSRDRDTMSRERDTLSRERDALSRERELLTRDRDTLKEELEEKTDKIATRLSLVATTGHTTSVPMTGTTPSGILTRTPAHHVPHHPVAAAAAAAAATADARLKLLTINPSEFLRYKIERPSSVVSDASTNGVGGGPHGHSGILRVHLLAGRALRSTVRSTDSSVRTRDLYCVLECDRVHKARTVVCTGDQNFDWDEVFELDLVGNKELDFLIYSWDPQLRHRLCYKGSVNLLQILNEVPGPGSICHQLAIKVEPRGTLYVKLKHTPPQEAFKRELKGGCLFGGDVSNVVIKEDSGLNVPLIVQRCIEEIERRGLDIIGLYRLCGSATKKQTLREAFERSPRVVDLSAENVPDINVIAGVLKDYLRELPEPLLTKCLYQMLVDALGVCLPDDPEGNARLLFSIIECLPKPNRCTLLLILEHLSLVCSLSDRNKMGPTQLAGSFGPILMVHHDGTAESLDFQPPIKVLQYLLEVWPAKSARLDVFERDFRRFLVWTVRAAGAEAVRKGPSLLGKGRPFPRSSPTSILSSRSQKTTPSKTLLHLSPSKQSPGSLSESSPSPTSTTGPTSGNVSRPGPPTIATVMSSVTLTTTTTTSSSSGALTLTPSTTSSSLTSVTTPNSLTPVSSTAKSIAPATTSSNYSLTSEFSTTSVTSPIPGMKTSDTNEELFSNVSVRSRVSAFEVSTTTTTTPAGSMVESMEGISILTTATVSSSSMVYPSSGGSDGEEQISSSQGRPAPIPPQAPVPPSPFMGRKFAGPGRAERADSLEDGSGGVSTKRKLPPLPPTFSHPDLPSSSNQYSISSGEEQQPRSYPMPTSSYYGDTQGQGGPGGRFSELSQNGEDDLGFKRVTSKPINVPPPPPPKPASARARREREMEAEDSRSRSQSLSEEESPPDHDFRRGSAGDIQPSGGVQQVRQHQQQHQQQQQQQGSNNNVSSPWSSSVTSSSTSTPTTIQSQSNSKGNSPGPTTPGSTPPPVPPRLDRRPSQTSPTSSPPAMPPPVPPRLGRAAPVRTPSLDGREAFEVDCYTIKEENAQNY</sequence>
<feature type="region of interest" description="Disordered" evidence="3">
    <location>
        <begin position="141"/>
        <end position="168"/>
    </location>
</feature>
<evidence type="ECO:0000256" key="3">
    <source>
        <dbReference type="SAM" id="MobiDB-lite"/>
    </source>
</evidence>
<feature type="compositionally biased region" description="Pro residues" evidence="3">
    <location>
        <begin position="1227"/>
        <end position="1238"/>
    </location>
</feature>
<dbReference type="InterPro" id="IPR052118">
    <property type="entry name" value="Rho-GAP_regulator"/>
</dbReference>
<proteinExistence type="predicted"/>
<dbReference type="FunFam" id="1.10.555.10:FF:000031">
    <property type="entry name" value="rho GTPase-activating protein 100F isoform X6"/>
    <property type="match status" value="1"/>
</dbReference>
<dbReference type="GO" id="GO:0005096">
    <property type="term" value="F:GTPase activator activity"/>
    <property type="evidence" value="ECO:0007669"/>
    <property type="project" value="UniProtKB-KW"/>
</dbReference>
<comment type="caution">
    <text evidence="6">The sequence shown here is derived from an EMBL/GenBank/DDBJ whole genome shotgun (WGS) entry which is preliminary data.</text>
</comment>
<feature type="compositionally biased region" description="Pro residues" evidence="3">
    <location>
        <begin position="972"/>
        <end position="984"/>
    </location>
</feature>
<feature type="region of interest" description="Disordered" evidence="3">
    <location>
        <begin position="948"/>
        <end position="1255"/>
    </location>
</feature>
<dbReference type="PROSITE" id="PS50238">
    <property type="entry name" value="RHOGAP"/>
    <property type="match status" value="1"/>
</dbReference>
<dbReference type="InterPro" id="IPR000198">
    <property type="entry name" value="RhoGAP_dom"/>
</dbReference>
<feature type="compositionally biased region" description="Basic and acidic residues" evidence="3">
    <location>
        <begin position="1104"/>
        <end position="1117"/>
    </location>
</feature>
<dbReference type="GO" id="GO:0016477">
    <property type="term" value="P:cell migration"/>
    <property type="evidence" value="ECO:0007669"/>
    <property type="project" value="TreeGrafter"/>
</dbReference>
<feature type="domain" description="C2" evidence="4">
    <location>
        <begin position="357"/>
        <end position="484"/>
    </location>
</feature>
<reference evidence="6" key="1">
    <citation type="submission" date="2021-06" db="EMBL/GenBank/DDBJ databases">
        <authorList>
            <person name="Hodson N. C."/>
            <person name="Mongue J. A."/>
            <person name="Jaron S. K."/>
        </authorList>
    </citation>
    <scope>NUCLEOTIDE SEQUENCE</scope>
</reference>
<dbReference type="GO" id="GO:0046578">
    <property type="term" value="P:regulation of Ras protein signal transduction"/>
    <property type="evidence" value="ECO:0007669"/>
    <property type="project" value="TreeGrafter"/>
</dbReference>
<keyword evidence="2" id="KW-0175">Coiled coil</keyword>
<keyword evidence="1" id="KW-0343">GTPase activation</keyword>
<feature type="non-terminal residue" evidence="6">
    <location>
        <position position="1272"/>
    </location>
</feature>
<dbReference type="InterPro" id="IPR000008">
    <property type="entry name" value="C2_dom"/>
</dbReference>
<gene>
    <name evidence="6" type="ORF">AFUS01_LOCUS13403</name>
</gene>
<dbReference type="PROSITE" id="PS50004">
    <property type="entry name" value="C2"/>
    <property type="match status" value="1"/>
</dbReference>
<feature type="compositionally biased region" description="Pro residues" evidence="3">
    <location>
        <begin position="1090"/>
        <end position="1099"/>
    </location>
</feature>
<dbReference type="Proteomes" id="UP000708208">
    <property type="component" value="Unassembled WGS sequence"/>
</dbReference>
<feature type="compositionally biased region" description="Polar residues" evidence="3">
    <location>
        <begin position="869"/>
        <end position="889"/>
    </location>
</feature>
<feature type="compositionally biased region" description="Low complexity" evidence="3">
    <location>
        <begin position="820"/>
        <end position="863"/>
    </location>
</feature>
<evidence type="ECO:0000256" key="1">
    <source>
        <dbReference type="ARBA" id="ARBA00022468"/>
    </source>
</evidence>
<protein>
    <submittedName>
        <fullName evidence="6">Uncharacterized protein</fullName>
    </submittedName>
</protein>
<dbReference type="AlphaFoldDB" id="A0A8J2JP95"/>
<evidence type="ECO:0000259" key="5">
    <source>
        <dbReference type="PROSITE" id="PS50238"/>
    </source>
</evidence>
<name>A0A8J2JP95_9HEXA</name>
<feature type="compositionally biased region" description="Low complexity" evidence="3">
    <location>
        <begin position="755"/>
        <end position="767"/>
    </location>
</feature>
<feature type="coiled-coil region" evidence="2">
    <location>
        <begin position="243"/>
        <end position="284"/>
    </location>
</feature>
<evidence type="ECO:0000259" key="4">
    <source>
        <dbReference type="PROSITE" id="PS50004"/>
    </source>
</evidence>
<feature type="domain" description="Rho-GAP" evidence="5">
    <location>
        <begin position="521"/>
        <end position="715"/>
    </location>
</feature>
<accession>A0A8J2JP95</accession>
<dbReference type="GO" id="GO:0097060">
    <property type="term" value="C:synaptic membrane"/>
    <property type="evidence" value="ECO:0007669"/>
    <property type="project" value="TreeGrafter"/>
</dbReference>
<organism evidence="6 7">
    <name type="scientific">Allacma fusca</name>
    <dbReference type="NCBI Taxonomy" id="39272"/>
    <lineage>
        <taxon>Eukaryota</taxon>
        <taxon>Metazoa</taxon>
        <taxon>Ecdysozoa</taxon>
        <taxon>Arthropoda</taxon>
        <taxon>Hexapoda</taxon>
        <taxon>Collembola</taxon>
        <taxon>Symphypleona</taxon>
        <taxon>Sminthuridae</taxon>
        <taxon>Allacma</taxon>
    </lineage>
</organism>
<feature type="compositionally biased region" description="Low complexity" evidence="3">
    <location>
        <begin position="780"/>
        <end position="805"/>
    </location>
</feature>
<dbReference type="OrthoDB" id="120383at2759"/>
<evidence type="ECO:0000256" key="2">
    <source>
        <dbReference type="SAM" id="Coils"/>
    </source>
</evidence>
<feature type="region of interest" description="Disordered" evidence="3">
    <location>
        <begin position="744"/>
        <end position="899"/>
    </location>
</feature>
<keyword evidence="7" id="KW-1185">Reference proteome</keyword>
<dbReference type="GO" id="GO:0007165">
    <property type="term" value="P:signal transduction"/>
    <property type="evidence" value="ECO:0007669"/>
    <property type="project" value="InterPro"/>
</dbReference>